<dbReference type="PIRSF" id="PIRSF000137">
    <property type="entry name" value="Alcohol_oxidase"/>
    <property type="match status" value="1"/>
</dbReference>
<dbReference type="Gene3D" id="3.50.50.60">
    <property type="entry name" value="FAD/NAD(P)-binding domain"/>
    <property type="match status" value="1"/>
</dbReference>
<dbReference type="Gene3D" id="3.30.560.10">
    <property type="entry name" value="Glucose Oxidase, domain 3"/>
    <property type="match status" value="1"/>
</dbReference>
<dbReference type="AlphaFoldDB" id="A0A0H2RJ89"/>
<dbReference type="InterPro" id="IPR007867">
    <property type="entry name" value="GMC_OxRtase_C"/>
</dbReference>
<keyword evidence="4" id="KW-0732">Signal</keyword>
<dbReference type="SUPFAM" id="SSF54373">
    <property type="entry name" value="FAD-linked reductases, C-terminal domain"/>
    <property type="match status" value="1"/>
</dbReference>
<evidence type="ECO:0000313" key="13">
    <source>
        <dbReference type="Proteomes" id="UP000053477"/>
    </source>
</evidence>
<dbReference type="Proteomes" id="UP000053477">
    <property type="component" value="Unassembled WGS sequence"/>
</dbReference>
<keyword evidence="3 9" id="KW-0285">Flavoprotein</keyword>
<evidence type="ECO:0000256" key="1">
    <source>
        <dbReference type="ARBA" id="ARBA00001974"/>
    </source>
</evidence>
<keyword evidence="13" id="KW-1185">Reference proteome</keyword>
<dbReference type="GO" id="GO:0050660">
    <property type="term" value="F:flavin adenine dinucleotide binding"/>
    <property type="evidence" value="ECO:0007669"/>
    <property type="project" value="InterPro"/>
</dbReference>
<keyword evidence="6" id="KW-0560">Oxidoreductase</keyword>
<evidence type="ECO:0000256" key="3">
    <source>
        <dbReference type="ARBA" id="ARBA00022630"/>
    </source>
</evidence>
<dbReference type="OrthoDB" id="269227at2759"/>
<evidence type="ECO:0000256" key="9">
    <source>
        <dbReference type="RuleBase" id="RU003968"/>
    </source>
</evidence>
<dbReference type="SUPFAM" id="SSF51905">
    <property type="entry name" value="FAD/NAD(P)-binding domain"/>
    <property type="match status" value="1"/>
</dbReference>
<feature type="domain" description="Glucose-methanol-choline oxidoreductase N-terminal" evidence="10">
    <location>
        <begin position="96"/>
        <end position="119"/>
    </location>
</feature>
<organism evidence="12 13">
    <name type="scientific">Schizopora paradoxa</name>
    <dbReference type="NCBI Taxonomy" id="27342"/>
    <lineage>
        <taxon>Eukaryota</taxon>
        <taxon>Fungi</taxon>
        <taxon>Dikarya</taxon>
        <taxon>Basidiomycota</taxon>
        <taxon>Agaricomycotina</taxon>
        <taxon>Agaricomycetes</taxon>
        <taxon>Hymenochaetales</taxon>
        <taxon>Schizoporaceae</taxon>
        <taxon>Schizopora</taxon>
    </lineage>
</organism>
<dbReference type="EMBL" id="KQ086054">
    <property type="protein sequence ID" value="KLO09498.1"/>
    <property type="molecule type" value="Genomic_DNA"/>
</dbReference>
<feature type="domain" description="Glucose-methanol-choline oxidoreductase N-terminal" evidence="11">
    <location>
        <begin position="291"/>
        <end position="305"/>
    </location>
</feature>
<dbReference type="InterPro" id="IPR012132">
    <property type="entry name" value="GMC_OxRdtase"/>
</dbReference>
<dbReference type="Pfam" id="PF05199">
    <property type="entry name" value="GMC_oxred_C"/>
    <property type="match status" value="1"/>
</dbReference>
<feature type="active site" description="Proton donor" evidence="7">
    <location>
        <position position="554"/>
    </location>
</feature>
<comment type="cofactor">
    <cofactor evidence="1 8">
        <name>FAD</name>
        <dbReference type="ChEBI" id="CHEBI:57692"/>
    </cofactor>
</comment>
<dbReference type="InterPro" id="IPR000172">
    <property type="entry name" value="GMC_OxRdtase_N"/>
</dbReference>
<evidence type="ECO:0000256" key="8">
    <source>
        <dbReference type="PIRSR" id="PIRSR000137-2"/>
    </source>
</evidence>
<accession>A0A0H2RJ89</accession>
<dbReference type="PANTHER" id="PTHR11552:SF201">
    <property type="entry name" value="GLUCOSE-METHANOL-CHOLINE OXIDOREDUCTASE N-TERMINAL DOMAIN-CONTAINING PROTEIN"/>
    <property type="match status" value="1"/>
</dbReference>
<dbReference type="PROSITE" id="PS00624">
    <property type="entry name" value="GMC_OXRED_2"/>
    <property type="match status" value="1"/>
</dbReference>
<evidence type="ECO:0000256" key="6">
    <source>
        <dbReference type="ARBA" id="ARBA00023002"/>
    </source>
</evidence>
<gene>
    <name evidence="12" type="ORF">SCHPADRAFT_943613</name>
</gene>
<evidence type="ECO:0000256" key="4">
    <source>
        <dbReference type="ARBA" id="ARBA00022729"/>
    </source>
</evidence>
<evidence type="ECO:0000256" key="5">
    <source>
        <dbReference type="ARBA" id="ARBA00022827"/>
    </source>
</evidence>
<dbReference type="PROSITE" id="PS00623">
    <property type="entry name" value="GMC_OXRED_1"/>
    <property type="match status" value="1"/>
</dbReference>
<name>A0A0H2RJ89_9AGAM</name>
<reference evidence="12 13" key="1">
    <citation type="submission" date="2015-04" db="EMBL/GenBank/DDBJ databases">
        <title>Complete genome sequence of Schizopora paradoxa KUC8140, a cosmopolitan wood degrader in East Asia.</title>
        <authorList>
            <consortium name="DOE Joint Genome Institute"/>
            <person name="Min B."/>
            <person name="Park H."/>
            <person name="Jang Y."/>
            <person name="Kim J.-J."/>
            <person name="Kim K.H."/>
            <person name="Pangilinan J."/>
            <person name="Lipzen A."/>
            <person name="Riley R."/>
            <person name="Grigoriev I.V."/>
            <person name="Spatafora J.W."/>
            <person name="Choi I.-G."/>
        </authorList>
    </citation>
    <scope>NUCLEOTIDE SEQUENCE [LARGE SCALE GENOMIC DNA]</scope>
    <source>
        <strain evidence="12 13">KUC8140</strain>
    </source>
</reference>
<evidence type="ECO:0000256" key="7">
    <source>
        <dbReference type="PIRSR" id="PIRSR000137-1"/>
    </source>
</evidence>
<proteinExistence type="inferred from homology"/>
<dbReference type="InterPro" id="IPR036188">
    <property type="entry name" value="FAD/NAD-bd_sf"/>
</dbReference>
<protein>
    <submittedName>
        <fullName evidence="12">Alcohol oxidase</fullName>
    </submittedName>
</protein>
<sequence length="617" mass="66358">MIVFQVYIVGVFVTFANAFDYVVIGGGTAGLAVASRLSEDSSVSVAVIEAGPNVEDLPEVFIPGLFGLSLGTSLDWQYTTVPQQNLNSRNITIHAGKALGGSTAINGMIFPRAAKQQYDVWGALNNDTSWTWDELLPFFKSSELATPPNQFQTDAGVRFDPSVHGFTGRVQVGFPNFFFEQAQLWEKTVEGLGFQISPDLADGNPHTVGIAPNSINTANNTRCDAVCAYVTPFTNRTNFDIITNATVSRIIWSNDTSKDDGLVRAVQVEYILANETTARIPVGREVIVSAGTVGTPKVLELSGIGNSTILRDAGVETLVDLPTVGENLADHVHSWVNSFTSLNLTQDLLLEDPSFLTEQLALWSENRTGVLSAIPSSLSIIAPSDLFNASELDALLEQSRASLTEMANSFSNGNENLAKGIAAQFEHALSLYSQNKQLPLELNLGSSYVGPSALSQRPNRTYTSINTVLYAPLSRGSTHITSSSPVAPPALDPNYYAHPLDIAMHVAGMRLARRMLTSPPLSSTFLGEFEPGAEKTSDEQLVAWMRANVTTDQHETGTASMMPRELGGVVDTNLKVYGTQNVRVADASIIPFPVSAHMSATVYAIGEKAAHIIKSGK</sequence>
<evidence type="ECO:0000256" key="2">
    <source>
        <dbReference type="ARBA" id="ARBA00010790"/>
    </source>
</evidence>
<dbReference type="PANTHER" id="PTHR11552">
    <property type="entry name" value="GLUCOSE-METHANOL-CHOLINE GMC OXIDOREDUCTASE"/>
    <property type="match status" value="1"/>
</dbReference>
<evidence type="ECO:0000259" key="11">
    <source>
        <dbReference type="PROSITE" id="PS00624"/>
    </source>
</evidence>
<comment type="similarity">
    <text evidence="2 9">Belongs to the GMC oxidoreductase family.</text>
</comment>
<feature type="active site" description="Proton acceptor" evidence="7">
    <location>
        <position position="597"/>
    </location>
</feature>
<evidence type="ECO:0000313" key="12">
    <source>
        <dbReference type="EMBL" id="KLO09498.1"/>
    </source>
</evidence>
<dbReference type="InParanoid" id="A0A0H2RJ89"/>
<dbReference type="STRING" id="27342.A0A0H2RJ89"/>
<evidence type="ECO:0000259" key="10">
    <source>
        <dbReference type="PROSITE" id="PS00623"/>
    </source>
</evidence>
<keyword evidence="5 8" id="KW-0274">FAD</keyword>
<feature type="binding site" evidence="8">
    <location>
        <position position="247"/>
    </location>
    <ligand>
        <name>FAD</name>
        <dbReference type="ChEBI" id="CHEBI:57692"/>
    </ligand>
</feature>
<dbReference type="Pfam" id="PF00732">
    <property type="entry name" value="GMC_oxred_N"/>
    <property type="match status" value="1"/>
</dbReference>
<dbReference type="GO" id="GO:0016614">
    <property type="term" value="F:oxidoreductase activity, acting on CH-OH group of donors"/>
    <property type="evidence" value="ECO:0007669"/>
    <property type="project" value="InterPro"/>
</dbReference>